<evidence type="ECO:0008006" key="4">
    <source>
        <dbReference type="Google" id="ProtNLM"/>
    </source>
</evidence>
<keyword evidence="3" id="KW-1185">Reference proteome</keyword>
<keyword evidence="1" id="KW-0472">Membrane</keyword>
<accession>A0A1G8KBH9</accession>
<dbReference type="Proteomes" id="UP000199340">
    <property type="component" value="Unassembled WGS sequence"/>
</dbReference>
<keyword evidence="1" id="KW-1133">Transmembrane helix</keyword>
<evidence type="ECO:0000313" key="3">
    <source>
        <dbReference type="Proteomes" id="UP000199340"/>
    </source>
</evidence>
<gene>
    <name evidence="2" type="ORF">SAMN05421850_102461</name>
</gene>
<feature type="transmembrane region" description="Helical" evidence="1">
    <location>
        <begin position="31"/>
        <end position="52"/>
    </location>
</feature>
<feature type="transmembrane region" description="Helical" evidence="1">
    <location>
        <begin position="64"/>
        <end position="86"/>
    </location>
</feature>
<dbReference type="EMBL" id="FNEB01000002">
    <property type="protein sequence ID" value="SDI40220.1"/>
    <property type="molecule type" value="Genomic_DNA"/>
</dbReference>
<reference evidence="2 3" key="1">
    <citation type="submission" date="2016-10" db="EMBL/GenBank/DDBJ databases">
        <authorList>
            <person name="de Groot N.N."/>
        </authorList>
    </citation>
    <scope>NUCLEOTIDE SEQUENCE [LARGE SCALE GENOMIC DNA]</scope>
    <source>
        <strain evidence="2 3">DSM 28010</strain>
    </source>
</reference>
<protein>
    <recommendedName>
        <fullName evidence="4">LysE type translocator</fullName>
    </recommendedName>
</protein>
<dbReference type="AlphaFoldDB" id="A0A1G8KBH9"/>
<proteinExistence type="predicted"/>
<name>A0A1G8KBH9_9RHOB</name>
<organism evidence="2 3">
    <name type="scientific">Lutimaribacter saemankumensis</name>
    <dbReference type="NCBI Taxonomy" id="490829"/>
    <lineage>
        <taxon>Bacteria</taxon>
        <taxon>Pseudomonadati</taxon>
        <taxon>Pseudomonadota</taxon>
        <taxon>Alphaproteobacteria</taxon>
        <taxon>Rhodobacterales</taxon>
        <taxon>Roseobacteraceae</taxon>
        <taxon>Lutimaribacter</taxon>
    </lineage>
</organism>
<keyword evidence="1" id="KW-0812">Transmembrane</keyword>
<dbReference type="STRING" id="490829.SAMN05421850_102461"/>
<sequence>MFQWVNPKAWTMALGASAAYSGVASELLMRAGLMAVTFVMVAPLCLALWALAGRGIGALTMKGVSSRWASFVMAALVAFSALSVLLDPERIANAFGAFGT</sequence>
<evidence type="ECO:0000313" key="2">
    <source>
        <dbReference type="EMBL" id="SDI40220.1"/>
    </source>
</evidence>
<evidence type="ECO:0000256" key="1">
    <source>
        <dbReference type="SAM" id="Phobius"/>
    </source>
</evidence>